<name>A0AA88E731_FICCA</name>
<evidence type="ECO:0000256" key="4">
    <source>
        <dbReference type="ARBA" id="ARBA00022722"/>
    </source>
</evidence>
<evidence type="ECO:0000256" key="2">
    <source>
        <dbReference type="ARBA" id="ARBA00004123"/>
    </source>
</evidence>
<evidence type="ECO:0000313" key="10">
    <source>
        <dbReference type="EMBL" id="GMN68888.1"/>
    </source>
</evidence>
<dbReference type="PANTHER" id="PTHR22930:SF259">
    <property type="entry name" value="OS08G0106900 PROTEIN"/>
    <property type="match status" value="1"/>
</dbReference>
<comment type="subcellular location">
    <subcellularLocation>
        <location evidence="2">Nucleus</location>
    </subcellularLocation>
</comment>
<keyword evidence="5" id="KW-0479">Metal-binding</keyword>
<dbReference type="GO" id="GO:0016787">
    <property type="term" value="F:hydrolase activity"/>
    <property type="evidence" value="ECO:0007669"/>
    <property type="project" value="UniProtKB-KW"/>
</dbReference>
<comment type="similarity">
    <text evidence="3">Belongs to the HARBI1 family.</text>
</comment>
<dbReference type="GO" id="GO:0046872">
    <property type="term" value="F:metal ion binding"/>
    <property type="evidence" value="ECO:0007669"/>
    <property type="project" value="UniProtKB-KW"/>
</dbReference>
<dbReference type="EMBL" id="BTGU01000721">
    <property type="protein sequence ID" value="GMN68888.1"/>
    <property type="molecule type" value="Genomic_DNA"/>
</dbReference>
<dbReference type="GO" id="GO:0005634">
    <property type="term" value="C:nucleus"/>
    <property type="evidence" value="ECO:0007669"/>
    <property type="project" value="UniProtKB-SubCell"/>
</dbReference>
<evidence type="ECO:0000256" key="1">
    <source>
        <dbReference type="ARBA" id="ARBA00001968"/>
    </source>
</evidence>
<evidence type="ECO:0000256" key="5">
    <source>
        <dbReference type="ARBA" id="ARBA00022723"/>
    </source>
</evidence>
<sequence length="612" mass="69736">MPHKTFGETFVWNPVKERRLLEKLDDFYAANLGKQPAMQIYELWAGELNSEFGGVPAHGTTLYQKKERMRKILQGLEVHENKHRPRDNPLCRHLRHEGLRHKELQFNVFEKTHAAGAYAYGSVTMGDASNPSVDYEFNFANSETHPCLEEDLTPPTGRRPGDARQGSDVAGPSRRSGSLGKRKQREATNAMAYEAMEEVRDYFRGIGQTGDGSEQSVQNGGLVQCMNIMKAMGYSIHEQTNCRPSLEQPAMQNNMNDRGSAHHWDNVNNRRGRHRQRNDRGMAAMSVFAYHTWRNSMRTDPVPMHNSVLTGQMRVHEILNGHPHVIQALFAICALKDEFIRPPDYTAVQPLIQEHGYKYRPWFDGCIGAIDGTHIPCVAPSENAEAWINRKGFHSQNILAACSFDMKFTYMLAGYEGSCHDARMLAEAIAFNGFPIPPPGKFYLADSGYANKDCFLSPYRRETYHLPEYRHRRDGLGNRREVFNYTHSSLRNCIEQTFDVWKARFKILKGTNNYPMDKQAMIPVACAVLHNFIRTVQVGDNLHAAYAGDCMPIVDNVDVNADYEDDDEASGTGPSTGPQHHDTRMDAMNTLRDMMADDMWERFRSDPWYRTT</sequence>
<proteinExistence type="inferred from homology"/>
<evidence type="ECO:0000259" key="9">
    <source>
        <dbReference type="Pfam" id="PF13359"/>
    </source>
</evidence>
<evidence type="ECO:0000256" key="8">
    <source>
        <dbReference type="SAM" id="MobiDB-lite"/>
    </source>
</evidence>
<evidence type="ECO:0000313" key="11">
    <source>
        <dbReference type="Proteomes" id="UP001187192"/>
    </source>
</evidence>
<evidence type="ECO:0000256" key="7">
    <source>
        <dbReference type="ARBA" id="ARBA00023242"/>
    </source>
</evidence>
<accession>A0AA88E731</accession>
<dbReference type="Pfam" id="PF13359">
    <property type="entry name" value="DDE_Tnp_4"/>
    <property type="match status" value="1"/>
</dbReference>
<dbReference type="AlphaFoldDB" id="A0AA88E731"/>
<feature type="region of interest" description="Disordered" evidence="8">
    <location>
        <begin position="146"/>
        <end position="187"/>
    </location>
</feature>
<dbReference type="InterPro" id="IPR027806">
    <property type="entry name" value="HARBI1_dom"/>
</dbReference>
<evidence type="ECO:0000256" key="6">
    <source>
        <dbReference type="ARBA" id="ARBA00022801"/>
    </source>
</evidence>
<dbReference type="PANTHER" id="PTHR22930">
    <property type="match status" value="1"/>
</dbReference>
<dbReference type="InterPro" id="IPR045249">
    <property type="entry name" value="HARBI1-like"/>
</dbReference>
<evidence type="ECO:0000256" key="3">
    <source>
        <dbReference type="ARBA" id="ARBA00006958"/>
    </source>
</evidence>
<comment type="caution">
    <text evidence="10">The sequence shown here is derived from an EMBL/GenBank/DDBJ whole genome shotgun (WGS) entry which is preliminary data.</text>
</comment>
<dbReference type="Proteomes" id="UP001187192">
    <property type="component" value="Unassembled WGS sequence"/>
</dbReference>
<feature type="region of interest" description="Disordered" evidence="8">
    <location>
        <begin position="258"/>
        <end position="278"/>
    </location>
</feature>
<gene>
    <name evidence="10" type="ORF">TIFTF001_037939</name>
</gene>
<feature type="region of interest" description="Disordered" evidence="8">
    <location>
        <begin position="563"/>
        <end position="583"/>
    </location>
</feature>
<reference evidence="10" key="1">
    <citation type="submission" date="2023-07" db="EMBL/GenBank/DDBJ databases">
        <title>draft genome sequence of fig (Ficus carica).</title>
        <authorList>
            <person name="Takahashi T."/>
            <person name="Nishimura K."/>
        </authorList>
    </citation>
    <scope>NUCLEOTIDE SEQUENCE</scope>
</reference>
<keyword evidence="4" id="KW-0540">Nuclease</keyword>
<keyword evidence="7" id="KW-0539">Nucleus</keyword>
<feature type="domain" description="DDE Tnp4" evidence="9">
    <location>
        <begin position="370"/>
        <end position="531"/>
    </location>
</feature>
<keyword evidence="11" id="KW-1185">Reference proteome</keyword>
<protein>
    <recommendedName>
        <fullName evidence="9">DDE Tnp4 domain-containing protein</fullName>
    </recommendedName>
</protein>
<organism evidence="10 11">
    <name type="scientific">Ficus carica</name>
    <name type="common">Common fig</name>
    <dbReference type="NCBI Taxonomy" id="3494"/>
    <lineage>
        <taxon>Eukaryota</taxon>
        <taxon>Viridiplantae</taxon>
        <taxon>Streptophyta</taxon>
        <taxon>Embryophyta</taxon>
        <taxon>Tracheophyta</taxon>
        <taxon>Spermatophyta</taxon>
        <taxon>Magnoliopsida</taxon>
        <taxon>eudicotyledons</taxon>
        <taxon>Gunneridae</taxon>
        <taxon>Pentapetalae</taxon>
        <taxon>rosids</taxon>
        <taxon>fabids</taxon>
        <taxon>Rosales</taxon>
        <taxon>Moraceae</taxon>
        <taxon>Ficeae</taxon>
        <taxon>Ficus</taxon>
    </lineage>
</organism>
<keyword evidence="6" id="KW-0378">Hydrolase</keyword>
<comment type="cofactor">
    <cofactor evidence="1">
        <name>a divalent metal cation</name>
        <dbReference type="ChEBI" id="CHEBI:60240"/>
    </cofactor>
</comment>
<dbReference type="GO" id="GO:0004518">
    <property type="term" value="F:nuclease activity"/>
    <property type="evidence" value="ECO:0007669"/>
    <property type="project" value="UniProtKB-KW"/>
</dbReference>